<keyword evidence="2" id="KW-0378">Hydrolase</keyword>
<proteinExistence type="predicted"/>
<evidence type="ECO:0000256" key="3">
    <source>
        <dbReference type="SAM" id="MobiDB-lite"/>
    </source>
</evidence>
<reference evidence="5" key="1">
    <citation type="submission" date="2018-01" db="EMBL/GenBank/DDBJ databases">
        <authorList>
            <person name="Peeters C."/>
        </authorList>
    </citation>
    <scope>NUCLEOTIDE SEQUENCE [LARGE SCALE GENOMIC DNA]</scope>
</reference>
<evidence type="ECO:0000313" key="4">
    <source>
        <dbReference type="EMBL" id="SPB17718.1"/>
    </source>
</evidence>
<dbReference type="Gene3D" id="3.10.450.30">
    <property type="entry name" value="Microbial ribonucleases"/>
    <property type="match status" value="1"/>
</dbReference>
<dbReference type="InterPro" id="IPR016191">
    <property type="entry name" value="Ribonuclease/ribotoxin"/>
</dbReference>
<evidence type="ECO:0000313" key="5">
    <source>
        <dbReference type="Proteomes" id="UP000238169"/>
    </source>
</evidence>
<dbReference type="GO" id="GO:0016787">
    <property type="term" value="F:hydrolase activity"/>
    <property type="evidence" value="ECO:0007669"/>
    <property type="project" value="UniProtKB-KW"/>
</dbReference>
<accession>A0A2U3IBX0</accession>
<dbReference type="GO" id="GO:0004521">
    <property type="term" value="F:RNA endonuclease activity"/>
    <property type="evidence" value="ECO:0007669"/>
    <property type="project" value="InterPro"/>
</dbReference>
<keyword evidence="1" id="KW-0540">Nuclease</keyword>
<dbReference type="SUPFAM" id="SSF53933">
    <property type="entry name" value="Microbial ribonucleases"/>
    <property type="match status" value="1"/>
</dbReference>
<feature type="compositionally biased region" description="Low complexity" evidence="3">
    <location>
        <begin position="77"/>
        <end position="94"/>
    </location>
</feature>
<dbReference type="EMBL" id="OGTP01000022">
    <property type="protein sequence ID" value="SPB17718.1"/>
    <property type="molecule type" value="Genomic_DNA"/>
</dbReference>
<evidence type="ECO:0000256" key="1">
    <source>
        <dbReference type="ARBA" id="ARBA00022722"/>
    </source>
</evidence>
<dbReference type="CDD" id="cd00607">
    <property type="entry name" value="RNase_Sa"/>
    <property type="match status" value="1"/>
</dbReference>
<sequence length="197" mass="21127">MLYGEPVRLSYKTRQFPSEHCFAPLLAIPLHSSLSSNPGQRVESRFVKKAWVFSGIVALSAILGACNKSGSQNATEASGASASQAPVQPAQSASETPAASGVLGTVAKAQLPAEAAETLRLIKAGGPYPFGEDGVLFRNSSSLLPKHPRGYYHAYTVRTPGSTDRGQRRIVCGGPRRQTGECFYTDDYYVSFKRIAE</sequence>
<feature type="region of interest" description="Disordered" evidence="3">
    <location>
        <begin position="73"/>
        <end position="96"/>
    </location>
</feature>
<dbReference type="InterPro" id="IPR000026">
    <property type="entry name" value="N1-like"/>
</dbReference>
<dbReference type="Pfam" id="PF00545">
    <property type="entry name" value="Ribonuclease"/>
    <property type="match status" value="1"/>
</dbReference>
<protein>
    <submittedName>
        <fullName evidence="4">Exported ribonuclease</fullName>
    </submittedName>
</protein>
<dbReference type="Proteomes" id="UP000238169">
    <property type="component" value="Unassembled WGS sequence"/>
</dbReference>
<gene>
    <name evidence="4" type="ORF">NOV72_04923</name>
</gene>
<organism evidence="4 5">
    <name type="scientific">Caballeronia novacaledonica</name>
    <dbReference type="NCBI Taxonomy" id="1544861"/>
    <lineage>
        <taxon>Bacteria</taxon>
        <taxon>Pseudomonadati</taxon>
        <taxon>Pseudomonadota</taxon>
        <taxon>Betaproteobacteria</taxon>
        <taxon>Burkholderiales</taxon>
        <taxon>Burkholderiaceae</taxon>
        <taxon>Caballeronia</taxon>
    </lineage>
</organism>
<dbReference type="GO" id="GO:0003723">
    <property type="term" value="F:RNA binding"/>
    <property type="evidence" value="ECO:0007669"/>
    <property type="project" value="InterPro"/>
</dbReference>
<dbReference type="AlphaFoldDB" id="A0A2U3IBX0"/>
<name>A0A2U3IBX0_9BURK</name>
<keyword evidence="5" id="KW-1185">Reference proteome</keyword>
<evidence type="ECO:0000256" key="2">
    <source>
        <dbReference type="ARBA" id="ARBA00022801"/>
    </source>
</evidence>